<dbReference type="EMBL" id="JARQWQ010000050">
    <property type="protein sequence ID" value="KAK2557408.1"/>
    <property type="molecule type" value="Genomic_DNA"/>
</dbReference>
<protein>
    <recommendedName>
        <fullName evidence="3">Endonuclease/exonuclease/phosphatase domain-containing protein</fullName>
    </recommendedName>
</protein>
<proteinExistence type="predicted"/>
<comment type="caution">
    <text evidence="1">The sequence shown here is derived from an EMBL/GenBank/DDBJ whole genome shotgun (WGS) entry which is preliminary data.</text>
</comment>
<accession>A0AAD9Q9W5</accession>
<dbReference type="Proteomes" id="UP001249851">
    <property type="component" value="Unassembled WGS sequence"/>
</dbReference>
<dbReference type="AlphaFoldDB" id="A0AAD9Q9W5"/>
<name>A0AAD9Q9W5_ACRCE</name>
<feature type="non-terminal residue" evidence="1">
    <location>
        <position position="1"/>
    </location>
</feature>
<gene>
    <name evidence="1" type="ORF">P5673_020524</name>
</gene>
<dbReference type="Gene3D" id="3.60.10.10">
    <property type="entry name" value="Endonuclease/exonuclease/phosphatase"/>
    <property type="match status" value="1"/>
</dbReference>
<evidence type="ECO:0000313" key="1">
    <source>
        <dbReference type="EMBL" id="KAK2557408.1"/>
    </source>
</evidence>
<organism evidence="1 2">
    <name type="scientific">Acropora cervicornis</name>
    <name type="common">Staghorn coral</name>
    <dbReference type="NCBI Taxonomy" id="6130"/>
    <lineage>
        <taxon>Eukaryota</taxon>
        <taxon>Metazoa</taxon>
        <taxon>Cnidaria</taxon>
        <taxon>Anthozoa</taxon>
        <taxon>Hexacorallia</taxon>
        <taxon>Scleractinia</taxon>
        <taxon>Astrocoeniina</taxon>
        <taxon>Acroporidae</taxon>
        <taxon>Acropora</taxon>
    </lineage>
</organism>
<keyword evidence="2" id="KW-1185">Reference proteome</keyword>
<reference evidence="1" key="1">
    <citation type="journal article" date="2023" name="G3 (Bethesda)">
        <title>Whole genome assembly and annotation of the endangered Caribbean coral Acropora cervicornis.</title>
        <authorList>
            <person name="Selwyn J.D."/>
            <person name="Vollmer S.V."/>
        </authorList>
    </citation>
    <scope>NUCLEOTIDE SEQUENCE</scope>
    <source>
        <strain evidence="1">K2</strain>
    </source>
</reference>
<feature type="non-terminal residue" evidence="1">
    <location>
        <position position="187"/>
    </location>
</feature>
<sequence length="187" mass="20615">RVFGGDVHPQPGPSPTALRCSSTARSVAFELNFSPKNTHANIKIVQLNVRSLKSRENFILVKDSIQSIGFDVFTISETWLDSSVTDASVYIPGYSMFRQDRGPRKAAADFLVNSQTRITESNQSLIDVVMTTNKETVTSSGVLTSSISDHNIIFKGSQSKTFLRVYRELQKAQPHKIPGGSSTRSFS</sequence>
<reference evidence="1" key="2">
    <citation type="journal article" date="2023" name="Science">
        <title>Genomic signatures of disease resistance in endangered staghorn corals.</title>
        <authorList>
            <person name="Vollmer S.V."/>
            <person name="Selwyn J.D."/>
            <person name="Despard B.A."/>
            <person name="Roesel C.L."/>
        </authorList>
    </citation>
    <scope>NUCLEOTIDE SEQUENCE</scope>
    <source>
        <strain evidence="1">K2</strain>
    </source>
</reference>
<evidence type="ECO:0008006" key="3">
    <source>
        <dbReference type="Google" id="ProtNLM"/>
    </source>
</evidence>
<evidence type="ECO:0000313" key="2">
    <source>
        <dbReference type="Proteomes" id="UP001249851"/>
    </source>
</evidence>
<dbReference type="InterPro" id="IPR036691">
    <property type="entry name" value="Endo/exonu/phosph_ase_sf"/>
</dbReference>